<evidence type="ECO:0000256" key="1">
    <source>
        <dbReference type="ARBA" id="ARBA00000900"/>
    </source>
</evidence>
<dbReference type="EC" id="2.3.2.27" evidence="2"/>
<dbReference type="SUPFAM" id="SSF57850">
    <property type="entry name" value="RING/U-box"/>
    <property type="match status" value="1"/>
</dbReference>
<evidence type="ECO:0000256" key="3">
    <source>
        <dbReference type="ARBA" id="ARBA00022679"/>
    </source>
</evidence>
<feature type="non-terminal residue" evidence="7">
    <location>
        <position position="65"/>
    </location>
</feature>
<keyword evidence="8" id="KW-1185">Reference proteome</keyword>
<keyword evidence="5" id="KW-0833">Ubl conjugation pathway</keyword>
<dbReference type="GO" id="GO:0043161">
    <property type="term" value="P:proteasome-mediated ubiquitin-dependent protein catabolic process"/>
    <property type="evidence" value="ECO:0007669"/>
    <property type="project" value="TreeGrafter"/>
</dbReference>
<organism evidence="7 8">
    <name type="scientific">Tribonema minus</name>
    <dbReference type="NCBI Taxonomy" id="303371"/>
    <lineage>
        <taxon>Eukaryota</taxon>
        <taxon>Sar</taxon>
        <taxon>Stramenopiles</taxon>
        <taxon>Ochrophyta</taxon>
        <taxon>PX clade</taxon>
        <taxon>Xanthophyceae</taxon>
        <taxon>Tribonematales</taxon>
        <taxon>Tribonemataceae</taxon>
        <taxon>Tribonema</taxon>
    </lineage>
</organism>
<proteinExistence type="predicted"/>
<dbReference type="GO" id="GO:0000209">
    <property type="term" value="P:protein polyubiquitination"/>
    <property type="evidence" value="ECO:0007669"/>
    <property type="project" value="TreeGrafter"/>
</dbReference>
<dbReference type="GO" id="GO:0045862">
    <property type="term" value="P:positive regulation of proteolysis"/>
    <property type="evidence" value="ECO:0007669"/>
    <property type="project" value="TreeGrafter"/>
</dbReference>
<reference evidence="7" key="1">
    <citation type="submission" date="2021-02" db="EMBL/GenBank/DDBJ databases">
        <title>First Annotated Genome of the Yellow-green Alga Tribonema minus.</title>
        <authorList>
            <person name="Mahan K.M."/>
        </authorList>
    </citation>
    <scope>NUCLEOTIDE SEQUENCE</scope>
    <source>
        <strain evidence="7">UTEX B ZZ1240</strain>
    </source>
</reference>
<comment type="caution">
    <text evidence="7">The sequence shown here is derived from an EMBL/GenBank/DDBJ whole genome shotgun (WGS) entry which is preliminary data.</text>
</comment>
<feature type="domain" description="U-box" evidence="6">
    <location>
        <begin position="1"/>
        <end position="65"/>
    </location>
</feature>
<dbReference type="PROSITE" id="PS51698">
    <property type="entry name" value="U_BOX"/>
    <property type="match status" value="1"/>
</dbReference>
<dbReference type="PANTHER" id="PTHR46803">
    <property type="entry name" value="E3 UBIQUITIN-PROTEIN LIGASE CHIP"/>
    <property type="match status" value="1"/>
</dbReference>
<evidence type="ECO:0000313" key="7">
    <source>
        <dbReference type="EMBL" id="KAG5182144.1"/>
    </source>
</evidence>
<sequence length="65" mass="7188">PAHLLCPISLDWLVNPVITPSGITYSREELDLWVRENGTDPVARSRLAMSEVISNLAIMFATAVH</sequence>
<dbReference type="Gene3D" id="3.30.40.10">
    <property type="entry name" value="Zinc/RING finger domain, C3HC4 (zinc finger)"/>
    <property type="match status" value="1"/>
</dbReference>
<evidence type="ECO:0000259" key="6">
    <source>
        <dbReference type="PROSITE" id="PS51698"/>
    </source>
</evidence>
<dbReference type="EMBL" id="JAFCMP010000268">
    <property type="protein sequence ID" value="KAG5182144.1"/>
    <property type="molecule type" value="Genomic_DNA"/>
</dbReference>
<dbReference type="Proteomes" id="UP000664859">
    <property type="component" value="Unassembled WGS sequence"/>
</dbReference>
<evidence type="ECO:0000256" key="2">
    <source>
        <dbReference type="ARBA" id="ARBA00012483"/>
    </source>
</evidence>
<dbReference type="SMART" id="SM00504">
    <property type="entry name" value="Ubox"/>
    <property type="match status" value="1"/>
</dbReference>
<dbReference type="GO" id="GO:0005737">
    <property type="term" value="C:cytoplasm"/>
    <property type="evidence" value="ECO:0007669"/>
    <property type="project" value="TreeGrafter"/>
</dbReference>
<protein>
    <recommendedName>
        <fullName evidence="2">RING-type E3 ubiquitin transferase</fullName>
        <ecNumber evidence="2">2.3.2.27</ecNumber>
    </recommendedName>
</protein>
<feature type="non-terminal residue" evidence="7">
    <location>
        <position position="1"/>
    </location>
</feature>
<dbReference type="GO" id="GO:0051087">
    <property type="term" value="F:protein-folding chaperone binding"/>
    <property type="evidence" value="ECO:0007669"/>
    <property type="project" value="TreeGrafter"/>
</dbReference>
<dbReference type="GO" id="GO:0006515">
    <property type="term" value="P:protein quality control for misfolded or incompletely synthesized proteins"/>
    <property type="evidence" value="ECO:0007669"/>
    <property type="project" value="TreeGrafter"/>
</dbReference>
<keyword evidence="4" id="KW-0677">Repeat</keyword>
<comment type="catalytic activity">
    <reaction evidence="1">
        <text>S-ubiquitinyl-[E2 ubiquitin-conjugating enzyme]-L-cysteine + [acceptor protein]-L-lysine = [E2 ubiquitin-conjugating enzyme]-L-cysteine + N(6)-ubiquitinyl-[acceptor protein]-L-lysine.</text>
        <dbReference type="EC" id="2.3.2.27"/>
    </reaction>
</comment>
<accession>A0A835YWC4</accession>
<dbReference type="PANTHER" id="PTHR46803:SF2">
    <property type="entry name" value="E3 UBIQUITIN-PROTEIN LIGASE CHIP"/>
    <property type="match status" value="1"/>
</dbReference>
<evidence type="ECO:0000313" key="8">
    <source>
        <dbReference type="Proteomes" id="UP000664859"/>
    </source>
</evidence>
<dbReference type="InterPro" id="IPR003613">
    <property type="entry name" value="Ubox_domain"/>
</dbReference>
<gene>
    <name evidence="7" type="ORF">JKP88DRAFT_142454</name>
</gene>
<dbReference type="OrthoDB" id="156568at2759"/>
<evidence type="ECO:0000256" key="4">
    <source>
        <dbReference type="ARBA" id="ARBA00022737"/>
    </source>
</evidence>
<keyword evidence="3" id="KW-0808">Transferase</keyword>
<name>A0A835YWC4_9STRA</name>
<dbReference type="GO" id="GO:0061630">
    <property type="term" value="F:ubiquitin protein ligase activity"/>
    <property type="evidence" value="ECO:0007669"/>
    <property type="project" value="UniProtKB-EC"/>
</dbReference>
<dbReference type="AlphaFoldDB" id="A0A835YWC4"/>
<dbReference type="Pfam" id="PF04564">
    <property type="entry name" value="U-box"/>
    <property type="match status" value="1"/>
</dbReference>
<dbReference type="InterPro" id="IPR013083">
    <property type="entry name" value="Znf_RING/FYVE/PHD"/>
</dbReference>
<dbReference type="GO" id="GO:0071218">
    <property type="term" value="P:cellular response to misfolded protein"/>
    <property type="evidence" value="ECO:0007669"/>
    <property type="project" value="TreeGrafter"/>
</dbReference>
<evidence type="ECO:0000256" key="5">
    <source>
        <dbReference type="ARBA" id="ARBA00022786"/>
    </source>
</evidence>